<evidence type="ECO:0000259" key="12">
    <source>
        <dbReference type="PROSITE" id="PS51285"/>
    </source>
</evidence>
<reference evidence="13 14" key="1">
    <citation type="submission" date="2014-07" db="EMBL/GenBank/DDBJ databases">
        <title>Genomic and transcriptomic analysis on Apis cerana provide comprehensive insights into honey bee biology.</title>
        <authorList>
            <person name="Diao Q."/>
            <person name="Sun L."/>
            <person name="Zheng H."/>
            <person name="Zheng H."/>
            <person name="Xu S."/>
            <person name="Wang S."/>
            <person name="Zeng Z."/>
            <person name="Hu F."/>
            <person name="Su S."/>
            <person name="Wu J."/>
        </authorList>
    </citation>
    <scope>NUCLEOTIDE SEQUENCE [LARGE SCALE GENOMIC DNA]</scope>
    <source>
        <tissue evidence="13">Pupae without intestine</tissue>
    </source>
</reference>
<dbReference type="InterPro" id="IPR035892">
    <property type="entry name" value="C2_domain_sf"/>
</dbReference>
<organism evidence="13 14">
    <name type="scientific">Apis cerana cerana</name>
    <name type="common">Oriental honeybee</name>
    <dbReference type="NCBI Taxonomy" id="94128"/>
    <lineage>
        <taxon>Eukaryota</taxon>
        <taxon>Metazoa</taxon>
        <taxon>Ecdysozoa</taxon>
        <taxon>Arthropoda</taxon>
        <taxon>Hexapoda</taxon>
        <taxon>Insecta</taxon>
        <taxon>Pterygota</taxon>
        <taxon>Neoptera</taxon>
        <taxon>Endopterygota</taxon>
        <taxon>Hymenoptera</taxon>
        <taxon>Apocrita</taxon>
        <taxon>Aculeata</taxon>
        <taxon>Apoidea</taxon>
        <taxon>Anthophila</taxon>
        <taxon>Apidae</taxon>
        <taxon>Apis</taxon>
    </lineage>
</organism>
<feature type="compositionally biased region" description="Polar residues" evidence="10">
    <location>
        <begin position="244"/>
        <end position="258"/>
    </location>
</feature>
<keyword evidence="14" id="KW-1185">Reference proteome</keyword>
<dbReference type="SMART" id="SM00239">
    <property type="entry name" value="C2"/>
    <property type="match status" value="1"/>
</dbReference>
<proteinExistence type="inferred from homology"/>
<evidence type="ECO:0000313" key="13">
    <source>
        <dbReference type="EMBL" id="PBC30639.1"/>
    </source>
</evidence>
<feature type="region of interest" description="Disordered" evidence="10">
    <location>
        <begin position="578"/>
        <end position="623"/>
    </location>
</feature>
<keyword evidence="6 9" id="KW-0547">Nucleotide-binding</keyword>
<comment type="similarity">
    <text evidence="1">Belongs to the protein kinase superfamily. AGC Ser/Thr protein kinase family. PKC subfamily.</text>
</comment>
<dbReference type="Pfam" id="PF00069">
    <property type="entry name" value="Pkinase"/>
    <property type="match status" value="1"/>
</dbReference>
<dbReference type="GO" id="GO:0004697">
    <property type="term" value="F:diacylglycerol-dependent serine/threonine kinase activity"/>
    <property type="evidence" value="ECO:0007669"/>
    <property type="project" value="UniProtKB-EC"/>
</dbReference>
<feature type="region of interest" description="Disordered" evidence="10">
    <location>
        <begin position="941"/>
        <end position="1033"/>
    </location>
</feature>
<dbReference type="OrthoDB" id="63267at2759"/>
<feature type="compositionally biased region" description="Polar residues" evidence="10">
    <location>
        <begin position="100"/>
        <end position="114"/>
    </location>
</feature>
<dbReference type="Gene3D" id="1.10.510.10">
    <property type="entry name" value="Transferase(Phosphotransferase) domain 1"/>
    <property type="match status" value="1"/>
</dbReference>
<protein>
    <recommendedName>
        <fullName evidence="2">protein kinase C</fullName>
        <ecNumber evidence="2">2.7.11.13</ecNumber>
    </recommendedName>
</protein>
<feature type="compositionally biased region" description="Pro residues" evidence="10">
    <location>
        <begin position="1002"/>
        <end position="1015"/>
    </location>
</feature>
<name>A0A2A3EHF2_APICC</name>
<dbReference type="InterPro" id="IPR000719">
    <property type="entry name" value="Prot_kinase_dom"/>
</dbReference>
<dbReference type="CDD" id="cd05589">
    <property type="entry name" value="STKc_PKN"/>
    <property type="match status" value="1"/>
</dbReference>
<keyword evidence="3" id="KW-0723">Serine/threonine-protein kinase</keyword>
<feature type="compositionally biased region" description="Basic and acidic residues" evidence="10">
    <location>
        <begin position="312"/>
        <end position="327"/>
    </location>
</feature>
<sequence>MYGRQSDSNNTQPPWSVRAEVTIRHGTPVTSESSQLPVGISSTVTDSGGVRMIYRWNTTTQSSPSPIIPVITTSGPSASSGSFGFQRGNILFTSTPPPKSTQGSFTIPRSGSSGNDEHTPSRGRGANFSDSGYNSERFSPNSYSSLPVRRPSQQYNRRCRSTCSIVLSAVADGSNEENYSKVTSDETVKHSYDNSWRHPSAYVFSRQQFTTVPEVCEDCPEDGASSAHGTHFCSSVKEEEVTRKSTTVSKDASSQTTDIESRESSSMVADKNKVRRRAAIGLRSLDEQKKKKPESRSPTTASETTSIGPSAESEKSDSSTKDEESAKRKSRTVHIDVYCTGSDDDENVDTSSENECETPMTVFENPDVKVTHTQVASNVLPRGFQDEKAFLKRATERRCDSFKHAPMRMPSIASSKGYDSDDVFSSLYPSQFSSYSALRDPDSAPWSAASSNVGIPFDYDSTIATSAKDTLSDIESLINAKTDLTRCDSFEYASSTDRERIRRMEEIWAKAEDKEKRWRSPQVERKYLLRNRKMREYLKKHEVGWSSGDSDEESDESGAIGWSFMSGEENQEEIKKASSFRKAGKSIAEDGERNASIMEKELSKQRNSRQYHSDSTRSDSIPRAFRDQIGLFGSKTPSPLPSKVPSRVTSPFMTPQGERTDHILKASIFGAVAQASLAESSRKLDLLRLSLELRRQELPPDSGTAAQLKRELASVQSASPVPVTYTSLQPFRGPLEGKATVPASVSRCAAVTGQLEVRLMGCQDLAEEVPGRTRREHPASPDLRSFVKGVTGRSSSKSYSVKDETSNDIMAVIKLDNQTVGQTSWRPCSQQAWDQRFSIELDKSRELEIGIYWKDWRSLCAIKFLRLEEFIDDVRHGMALQLEPQGLLFAEIKFLNPMISRKPKLQRQRKIFKQQVKNFPRANQMNINVATWGRLLKRSAAPSLHNSRNSESPPSGPQPLQLVFDTSVEDKPETPGELPDPEKGGLGGARPLGLSTSNSPTLPRPPEHPPPPPPTITKKPSMPAPPPPPKLDQESALREFDFLHNEEKGGLQGANLRPLVTEPRPVLIAPPSPRTPSPQPVVEFPEDEVVYEMPNKPSQYRDSAYESRRHSQLTGMTIDNFRLLSVLGRGHFGKVILSQYRNTGEYFAIKALKKGDIIARDEVESLLSEKRIFEVANATRHPFLVNLFACFQTEAHVCFVMEYAAGGDLMMHIHADVFGEPRAVFYSACVVLGLQYLHESRIIYRDLKLDNLLLDTEGYVKIADFGLCKEGMGYGDRTGTFCGTPEFLAPEVLTETSYTRAVDWWGLGVLIFEMLVGESPFPGDDEEEVFDSIVNDEVRYPRFLSLEAIAIMRRLLRKNPDRRLGSSERDAEDVKKQAFFRHIAWDDLLLRRVKPPFVPVIHSVEDVSNFDEEFTSEKPQLTPPKDPRPLSDLEQSLFKDFTYMADWC</sequence>
<evidence type="ECO:0000256" key="1">
    <source>
        <dbReference type="ARBA" id="ARBA00005490"/>
    </source>
</evidence>
<dbReference type="FunFam" id="1.10.510.10:FF:000038">
    <property type="entry name" value="serine/threonine-protein kinase N2 isoform X1"/>
    <property type="match status" value="1"/>
</dbReference>
<dbReference type="InterPro" id="IPR017892">
    <property type="entry name" value="Pkinase_C"/>
</dbReference>
<keyword evidence="4" id="KW-0597">Phosphoprotein</keyword>
<feature type="compositionally biased region" description="Polar residues" evidence="10">
    <location>
        <begin position="296"/>
        <end position="308"/>
    </location>
</feature>
<dbReference type="InterPro" id="IPR017441">
    <property type="entry name" value="Protein_kinase_ATP_BS"/>
</dbReference>
<dbReference type="SMART" id="SM00133">
    <property type="entry name" value="S_TK_X"/>
    <property type="match status" value="1"/>
</dbReference>
<dbReference type="PROSITE" id="PS00108">
    <property type="entry name" value="PROTEIN_KINASE_ST"/>
    <property type="match status" value="1"/>
</dbReference>
<evidence type="ECO:0000256" key="2">
    <source>
        <dbReference type="ARBA" id="ARBA00012429"/>
    </source>
</evidence>
<feature type="region of interest" description="Disordered" evidence="10">
    <location>
        <begin position="236"/>
        <end position="331"/>
    </location>
</feature>
<feature type="region of interest" description="Disordered" evidence="10">
    <location>
        <begin position="72"/>
        <end position="151"/>
    </location>
</feature>
<evidence type="ECO:0000256" key="3">
    <source>
        <dbReference type="ARBA" id="ARBA00022527"/>
    </source>
</evidence>
<dbReference type="PROSITE" id="PS51285">
    <property type="entry name" value="AGC_KINASE_CTER"/>
    <property type="match status" value="1"/>
</dbReference>
<feature type="compositionally biased region" description="Polar residues" evidence="10">
    <location>
        <begin position="128"/>
        <end position="151"/>
    </location>
</feature>
<evidence type="ECO:0000313" key="14">
    <source>
        <dbReference type="Proteomes" id="UP000242457"/>
    </source>
</evidence>
<gene>
    <name evidence="13" type="ORF">APICC_05402</name>
</gene>
<dbReference type="STRING" id="94128.A0A2A3EHF2"/>
<dbReference type="Proteomes" id="UP000242457">
    <property type="component" value="Unassembled WGS sequence"/>
</dbReference>
<dbReference type="InterPro" id="IPR000961">
    <property type="entry name" value="AGC-kinase_C"/>
</dbReference>
<dbReference type="PANTHER" id="PTHR24351">
    <property type="entry name" value="RIBOSOMAL PROTEIN S6 KINASE"/>
    <property type="match status" value="1"/>
</dbReference>
<dbReference type="GO" id="GO:0005524">
    <property type="term" value="F:ATP binding"/>
    <property type="evidence" value="ECO:0007669"/>
    <property type="project" value="UniProtKB-UniRule"/>
</dbReference>
<evidence type="ECO:0000256" key="5">
    <source>
        <dbReference type="ARBA" id="ARBA00022679"/>
    </source>
</evidence>
<feature type="binding site" evidence="9">
    <location>
        <position position="1150"/>
    </location>
    <ligand>
        <name>ATP</name>
        <dbReference type="ChEBI" id="CHEBI:30616"/>
    </ligand>
</feature>
<dbReference type="SUPFAM" id="SSF56112">
    <property type="entry name" value="Protein kinase-like (PK-like)"/>
    <property type="match status" value="1"/>
</dbReference>
<dbReference type="Pfam" id="PF00433">
    <property type="entry name" value="Pkinase_C"/>
    <property type="match status" value="1"/>
</dbReference>
<dbReference type="InterPro" id="IPR011009">
    <property type="entry name" value="Kinase-like_dom_sf"/>
</dbReference>
<evidence type="ECO:0000256" key="8">
    <source>
        <dbReference type="ARBA" id="ARBA00022840"/>
    </source>
</evidence>
<dbReference type="SMART" id="SM00220">
    <property type="entry name" value="S_TKc"/>
    <property type="match status" value="1"/>
</dbReference>
<evidence type="ECO:0000256" key="4">
    <source>
        <dbReference type="ARBA" id="ARBA00022553"/>
    </source>
</evidence>
<evidence type="ECO:0000259" key="11">
    <source>
        <dbReference type="PROSITE" id="PS50011"/>
    </source>
</evidence>
<keyword evidence="5" id="KW-0808">Transferase</keyword>
<keyword evidence="8 9" id="KW-0067">ATP-binding</keyword>
<feature type="domain" description="Protein kinase" evidence="11">
    <location>
        <begin position="1121"/>
        <end position="1380"/>
    </location>
</feature>
<evidence type="ECO:0000256" key="6">
    <source>
        <dbReference type="ARBA" id="ARBA00022741"/>
    </source>
</evidence>
<evidence type="ECO:0000256" key="7">
    <source>
        <dbReference type="ARBA" id="ARBA00022777"/>
    </source>
</evidence>
<dbReference type="SUPFAM" id="SSF49562">
    <property type="entry name" value="C2 domain (Calcium/lipid-binding domain, CaLB)"/>
    <property type="match status" value="1"/>
</dbReference>
<dbReference type="Gene3D" id="3.30.200.20">
    <property type="entry name" value="Phosphorylase Kinase, domain 1"/>
    <property type="match status" value="1"/>
</dbReference>
<dbReference type="EMBL" id="KZ288255">
    <property type="protein sequence ID" value="PBC30639.1"/>
    <property type="molecule type" value="Genomic_DNA"/>
</dbReference>
<evidence type="ECO:0000256" key="10">
    <source>
        <dbReference type="SAM" id="MobiDB-lite"/>
    </source>
</evidence>
<dbReference type="InterPro" id="IPR008271">
    <property type="entry name" value="Ser/Thr_kinase_AS"/>
</dbReference>
<evidence type="ECO:0000256" key="9">
    <source>
        <dbReference type="PROSITE-ProRule" id="PRU10141"/>
    </source>
</evidence>
<dbReference type="FunFam" id="3.30.200.20:FF:000058">
    <property type="entry name" value="Putative serine/threonine-protein kinase N2"/>
    <property type="match status" value="1"/>
</dbReference>
<accession>A0A2A3EHF2</accession>
<dbReference type="EC" id="2.7.11.13" evidence="2"/>
<dbReference type="PROSITE" id="PS00107">
    <property type="entry name" value="PROTEIN_KINASE_ATP"/>
    <property type="match status" value="1"/>
</dbReference>
<keyword evidence="7 13" id="KW-0418">Kinase</keyword>
<dbReference type="InterPro" id="IPR000008">
    <property type="entry name" value="C2_dom"/>
</dbReference>
<feature type="domain" description="AGC-kinase C-terminal" evidence="12">
    <location>
        <begin position="1381"/>
        <end position="1448"/>
    </location>
</feature>
<dbReference type="PROSITE" id="PS50011">
    <property type="entry name" value="PROTEIN_KINASE_DOM"/>
    <property type="match status" value="1"/>
</dbReference>
<feature type="compositionally biased region" description="Low complexity" evidence="10">
    <location>
        <begin position="74"/>
        <end position="85"/>
    </location>
</feature>
<feature type="compositionally biased region" description="Basic and acidic residues" evidence="10">
    <location>
        <begin position="587"/>
        <end position="604"/>
    </location>
</feature>
<feature type="compositionally biased region" description="Polar residues" evidence="10">
    <location>
        <begin position="944"/>
        <end position="953"/>
    </location>
</feature>